<dbReference type="AlphaFoldDB" id="A0AAD4CCC7"/>
<protein>
    <submittedName>
        <fullName evidence="2">Uncharacterized protein</fullName>
    </submittedName>
</protein>
<accession>A0AAD4CCC7</accession>
<evidence type="ECO:0000313" key="3">
    <source>
        <dbReference type="Proteomes" id="UP001194746"/>
    </source>
</evidence>
<reference evidence="2" key="2">
    <citation type="submission" date="2020-02" db="EMBL/GenBank/DDBJ databases">
        <authorList>
            <person name="Gilchrist C.L.M."/>
            <person name="Chooi Y.-H."/>
        </authorList>
    </citation>
    <scope>NUCLEOTIDE SEQUENCE</scope>
    <source>
        <strain evidence="2">MST-FP2251</strain>
    </source>
</reference>
<feature type="compositionally biased region" description="Basic and acidic residues" evidence="1">
    <location>
        <begin position="175"/>
        <end position="184"/>
    </location>
</feature>
<reference evidence="2" key="1">
    <citation type="journal article" date="2019" name="Beilstein J. Org. Chem.">
        <title>Nanangenines: drimane sesquiterpenoids as the dominant metabolite cohort of a novel Australian fungus, Aspergillus nanangensis.</title>
        <authorList>
            <person name="Lacey H.J."/>
            <person name="Gilchrist C.L.M."/>
            <person name="Crombie A."/>
            <person name="Kalaitzis J.A."/>
            <person name="Vuong D."/>
            <person name="Rutledge P.J."/>
            <person name="Turner P."/>
            <person name="Pitt J.I."/>
            <person name="Lacey E."/>
            <person name="Chooi Y.H."/>
            <person name="Piggott A.M."/>
        </authorList>
    </citation>
    <scope>NUCLEOTIDE SEQUENCE</scope>
    <source>
        <strain evidence="2">MST-FP2251</strain>
    </source>
</reference>
<keyword evidence="3" id="KW-1185">Reference proteome</keyword>
<evidence type="ECO:0000256" key="1">
    <source>
        <dbReference type="SAM" id="MobiDB-lite"/>
    </source>
</evidence>
<feature type="region of interest" description="Disordered" evidence="1">
    <location>
        <begin position="1"/>
        <end position="34"/>
    </location>
</feature>
<proteinExistence type="predicted"/>
<dbReference type="Proteomes" id="UP001194746">
    <property type="component" value="Unassembled WGS sequence"/>
</dbReference>
<organism evidence="2 3">
    <name type="scientific">Aspergillus nanangensis</name>
    <dbReference type="NCBI Taxonomy" id="2582783"/>
    <lineage>
        <taxon>Eukaryota</taxon>
        <taxon>Fungi</taxon>
        <taxon>Dikarya</taxon>
        <taxon>Ascomycota</taxon>
        <taxon>Pezizomycotina</taxon>
        <taxon>Eurotiomycetes</taxon>
        <taxon>Eurotiomycetidae</taxon>
        <taxon>Eurotiales</taxon>
        <taxon>Aspergillaceae</taxon>
        <taxon>Aspergillus</taxon>
        <taxon>Aspergillus subgen. Circumdati</taxon>
    </lineage>
</organism>
<comment type="caution">
    <text evidence="2">The sequence shown here is derived from an EMBL/GenBank/DDBJ whole genome shotgun (WGS) entry which is preliminary data.</text>
</comment>
<feature type="region of interest" description="Disordered" evidence="1">
    <location>
        <begin position="722"/>
        <end position="763"/>
    </location>
</feature>
<feature type="region of interest" description="Disordered" evidence="1">
    <location>
        <begin position="771"/>
        <end position="790"/>
    </location>
</feature>
<feature type="compositionally biased region" description="Low complexity" evidence="1">
    <location>
        <begin position="655"/>
        <end position="670"/>
    </location>
</feature>
<evidence type="ECO:0000313" key="2">
    <source>
        <dbReference type="EMBL" id="KAF9883850.1"/>
    </source>
</evidence>
<feature type="compositionally biased region" description="Polar residues" evidence="1">
    <location>
        <begin position="15"/>
        <end position="25"/>
    </location>
</feature>
<feature type="compositionally biased region" description="Basic and acidic residues" evidence="1">
    <location>
        <begin position="779"/>
        <end position="790"/>
    </location>
</feature>
<feature type="region of interest" description="Disordered" evidence="1">
    <location>
        <begin position="643"/>
        <end position="688"/>
    </location>
</feature>
<dbReference type="EMBL" id="VCAU01000145">
    <property type="protein sequence ID" value="KAF9883850.1"/>
    <property type="molecule type" value="Genomic_DNA"/>
</dbReference>
<sequence length="790" mass="88487">MSTPDNIQPDGPVISASSGPSINQDYSSSYSSPRAAYPPPIPYPPPLLIVENADTLVYIDPAPSASYSNTIRTIPHHIRSETLLDPGSPYLRKLFEPRLQARTIKRRNLDGKLPATIKYVIDLTPPSTDDEAVIFLTELSCPAGIRTWKQVDRLWNLPMSCVGGHDEEDSQNQSHNHDEAHADRNNTIQYPPGAVTPVVVGPSVPVEYSATRHRVGIELILHALQGDHPPAVDTPCKFWTFFSLARLYEIATVPKICDFILAWIYDTTNTRLIETQPEVAYRVACGTQCSQLCRDTFSILVGEEAIRLLTYSDDHTMVKRPRTTVHGRTREPLDDEEIQRVEYASKSFVEYVINHFIDLVNLEMTWLHELPAVQQILKYVPKDRKAQAIVYRLVSTLKDFVRGCIVLLLAERDFTLMRGNIPLRGDEYPCDRFVDAYRFMCPGERLMSRTFWTKLGREDFGEALTQVLEVRTVADLGHLPAFENQQGTEIKTISRSTLNDRVWEYNELFDIFRAYSGSIPSRLDGHATRFEAHDRDLEIARQKQALWNQEIMPWAQEAREAAMFDEEVPFKIYDFIDEVRNYVSSYAGKMLATRGDDGMRYEITDTLTCLTDAEFKFLPLWAGGNDDGSGGVFSDQDIPAMEAGFSRPGPRIHTGSDTASSGSTSVIGSSEFESTVQGASHRPTDGYFSSDVISMDSTIDWDPNEIQHGREVEMTDVGEDLSLVPDSASDEDDGLFDGGSSGSDSSATITMHPPSLSDGLSDFEGLTLTSDHMSFGDDITTRRTEDQALR</sequence>
<feature type="region of interest" description="Disordered" evidence="1">
    <location>
        <begin position="165"/>
        <end position="187"/>
    </location>
</feature>
<name>A0AAD4CCC7_ASPNN</name>
<gene>
    <name evidence="2" type="ORF">FE257_002741</name>
</gene>